<gene>
    <name evidence="5" type="ORF">GCM10009777_00710</name>
</gene>
<evidence type="ECO:0000256" key="1">
    <source>
        <dbReference type="ARBA" id="ARBA00010062"/>
    </source>
</evidence>
<comment type="caution">
    <text evidence="5">The sequence shown here is derived from an EMBL/GenBank/DDBJ whole genome shotgun (WGS) entry which is preliminary data.</text>
</comment>
<proteinExistence type="inferred from homology"/>
<keyword evidence="6" id="KW-1185">Reference proteome</keyword>
<feature type="domain" description="Leucine-binding protein" evidence="4">
    <location>
        <begin position="59"/>
        <end position="389"/>
    </location>
</feature>
<protein>
    <recommendedName>
        <fullName evidence="4">Leucine-binding protein domain-containing protein</fullName>
    </recommendedName>
</protein>
<sequence>MVPPNREATHMHKSRILMLAASIAVVSALAGCTSGGGGSPSESGEPATGDPIVVGALSGLTFFPEAPQAVQAVFDDYNAAGGLEGRPIEYTVYDDKTDPAASATAAQDALSSGAVALVGGSSLLDCAVNHTTWEDNGIVSIQGTGVDPYCFATPNIAPTNTGPFFDTFASLYYGSETLGFENICAVMVPDEAASKAAYEQAIAAWGDATGKELAYLDTSLVRGQASYAGNVSNLKSQDCDAIFMNEVGDAVVALLGEASNQGITLPFLVLTSCYSDQFAASAAYGGDIYLPAEWAPYGDTSIEGVEEWAQTMDAHGVPKTSFSQGGYLAAEYFIDILESIDGDITRDSFTAAAKGMSEEIPSPMAQAPYIFGDADFHQPNNTAYPVVLRAGTGTWESLGPVMEGEELGWVYTTVPAGS</sequence>
<dbReference type="PROSITE" id="PS51257">
    <property type="entry name" value="PROKAR_LIPOPROTEIN"/>
    <property type="match status" value="1"/>
</dbReference>
<evidence type="ECO:0000256" key="2">
    <source>
        <dbReference type="ARBA" id="ARBA00022729"/>
    </source>
</evidence>
<dbReference type="SUPFAM" id="SSF53822">
    <property type="entry name" value="Periplasmic binding protein-like I"/>
    <property type="match status" value="1"/>
</dbReference>
<dbReference type="Proteomes" id="UP001500326">
    <property type="component" value="Unassembled WGS sequence"/>
</dbReference>
<dbReference type="PANTHER" id="PTHR47235:SF1">
    <property type="entry name" value="BLR6548 PROTEIN"/>
    <property type="match status" value="1"/>
</dbReference>
<dbReference type="InterPro" id="IPR028081">
    <property type="entry name" value="Leu-bd"/>
</dbReference>
<accession>A0ABP5D279</accession>
<dbReference type="Gene3D" id="3.40.50.2300">
    <property type="match status" value="2"/>
</dbReference>
<evidence type="ECO:0000313" key="5">
    <source>
        <dbReference type="EMBL" id="GAA1972586.1"/>
    </source>
</evidence>
<dbReference type="PANTHER" id="PTHR47235">
    <property type="entry name" value="BLR6548 PROTEIN"/>
    <property type="match status" value="1"/>
</dbReference>
<feature type="signal peptide" evidence="3">
    <location>
        <begin position="1"/>
        <end position="30"/>
    </location>
</feature>
<comment type="similarity">
    <text evidence="1">Belongs to the leucine-binding protein family.</text>
</comment>
<dbReference type="Pfam" id="PF13458">
    <property type="entry name" value="Peripla_BP_6"/>
    <property type="match status" value="1"/>
</dbReference>
<organism evidence="5 6">
    <name type="scientific">Microbacterium pumilum</name>
    <dbReference type="NCBI Taxonomy" id="344165"/>
    <lineage>
        <taxon>Bacteria</taxon>
        <taxon>Bacillati</taxon>
        <taxon>Actinomycetota</taxon>
        <taxon>Actinomycetes</taxon>
        <taxon>Micrococcales</taxon>
        <taxon>Microbacteriaceae</taxon>
        <taxon>Microbacterium</taxon>
    </lineage>
</organism>
<dbReference type="InterPro" id="IPR028082">
    <property type="entry name" value="Peripla_BP_I"/>
</dbReference>
<name>A0ABP5D279_9MICO</name>
<feature type="chain" id="PRO_5045988951" description="Leucine-binding protein domain-containing protein" evidence="3">
    <location>
        <begin position="31"/>
        <end position="418"/>
    </location>
</feature>
<keyword evidence="2 3" id="KW-0732">Signal</keyword>
<evidence type="ECO:0000256" key="3">
    <source>
        <dbReference type="SAM" id="SignalP"/>
    </source>
</evidence>
<evidence type="ECO:0000313" key="6">
    <source>
        <dbReference type="Proteomes" id="UP001500326"/>
    </source>
</evidence>
<reference evidence="6" key="1">
    <citation type="journal article" date="2019" name="Int. J. Syst. Evol. Microbiol.">
        <title>The Global Catalogue of Microorganisms (GCM) 10K type strain sequencing project: providing services to taxonomists for standard genome sequencing and annotation.</title>
        <authorList>
            <consortium name="The Broad Institute Genomics Platform"/>
            <consortium name="The Broad Institute Genome Sequencing Center for Infectious Disease"/>
            <person name="Wu L."/>
            <person name="Ma J."/>
        </authorList>
    </citation>
    <scope>NUCLEOTIDE SEQUENCE [LARGE SCALE GENOMIC DNA]</scope>
    <source>
        <strain evidence="6">JCM 14902</strain>
    </source>
</reference>
<dbReference type="EMBL" id="BAAAOH010000001">
    <property type="protein sequence ID" value="GAA1972586.1"/>
    <property type="molecule type" value="Genomic_DNA"/>
</dbReference>
<evidence type="ECO:0000259" key="4">
    <source>
        <dbReference type="Pfam" id="PF13458"/>
    </source>
</evidence>